<reference evidence="3" key="1">
    <citation type="submission" date="2016-02" db="EMBL/GenBank/DDBJ databases">
        <title>Genome sequence of Bacillus trypoxylicola KCTC 13244(T).</title>
        <authorList>
            <person name="Jeong H."/>
            <person name="Park S.-H."/>
            <person name="Choi S.-K."/>
        </authorList>
    </citation>
    <scope>NUCLEOTIDE SEQUENCE [LARGE SCALE GENOMIC DNA]</scope>
    <source>
        <strain evidence="3">KCTC 13244</strain>
    </source>
</reference>
<dbReference type="PANTHER" id="PTHR34385">
    <property type="entry name" value="D-ALANYL-D-ALANINE CARBOXYPEPTIDASE"/>
    <property type="match status" value="1"/>
</dbReference>
<dbReference type="Pfam" id="PF02557">
    <property type="entry name" value="VanY"/>
    <property type="match status" value="1"/>
</dbReference>
<keyword evidence="4" id="KW-1185">Reference proteome</keyword>
<dbReference type="InterPro" id="IPR052179">
    <property type="entry name" value="DD-CPase-like"/>
</dbReference>
<organism evidence="3 4">
    <name type="scientific">Alkalihalobacillus trypoxylicola</name>
    <dbReference type="NCBI Taxonomy" id="519424"/>
    <lineage>
        <taxon>Bacteria</taxon>
        <taxon>Bacillati</taxon>
        <taxon>Bacillota</taxon>
        <taxon>Bacilli</taxon>
        <taxon>Bacillales</taxon>
        <taxon>Bacillaceae</taxon>
        <taxon>Alkalihalobacillus</taxon>
    </lineage>
</organism>
<dbReference type="PANTHER" id="PTHR34385:SF1">
    <property type="entry name" value="PEPTIDOGLYCAN L-ALANYL-D-GLUTAMATE ENDOPEPTIDASE CWLK"/>
    <property type="match status" value="1"/>
</dbReference>
<evidence type="ECO:0000313" key="3">
    <source>
        <dbReference type="EMBL" id="KYG32381.1"/>
    </source>
</evidence>
<dbReference type="CDD" id="cd14852">
    <property type="entry name" value="LD-carboxypeptidase"/>
    <property type="match status" value="1"/>
</dbReference>
<dbReference type="GO" id="GO:0006508">
    <property type="term" value="P:proteolysis"/>
    <property type="evidence" value="ECO:0007669"/>
    <property type="project" value="InterPro"/>
</dbReference>
<accession>A0A162EEG0</accession>
<dbReference type="InterPro" id="IPR003709">
    <property type="entry name" value="VanY-like_core_dom"/>
</dbReference>
<sequence length="288" mass="33130">MTKKISISFLSLLLIVLISACSFGEQSVEEQELDFEEKTEEISATPSEPQPEVEEEQVVEQEQEIDEVEEAFKEQFKQYDQNEVMMVNGQAVVQNPENIHAAINREFLLPEGYRPDDLIVPNVRFSFEEDIDKRYLREEAAMALEELFKAAEADGIELYAISGFRSYERQDTLYENAISNHGSDQTVVAMPGQSEHQTGLAMDVSSNSNQFALTADFENTEEGQWVANRAHEFGYIIRYPKGKEEITGYDFEPWHIRYIGEEMAQILYENEWTLEEFLEEGKAVVFDS</sequence>
<dbReference type="AlphaFoldDB" id="A0A162EEG0"/>
<dbReference type="GO" id="GO:0008233">
    <property type="term" value="F:peptidase activity"/>
    <property type="evidence" value="ECO:0007669"/>
    <property type="project" value="InterPro"/>
</dbReference>
<dbReference type="RefSeq" id="WP_061948647.1">
    <property type="nucleotide sequence ID" value="NZ_LTAO01000012.1"/>
</dbReference>
<dbReference type="PROSITE" id="PS51257">
    <property type="entry name" value="PROKAR_LIPOPROTEIN"/>
    <property type="match status" value="1"/>
</dbReference>
<gene>
    <name evidence="3" type="ORF">AZF04_06360</name>
</gene>
<protein>
    <submittedName>
        <fullName evidence="3">Peptidase M15</fullName>
    </submittedName>
</protein>
<feature type="domain" description="D-alanyl-D-alanine carboxypeptidase-like core" evidence="2">
    <location>
        <begin position="134"/>
        <end position="260"/>
    </location>
</feature>
<evidence type="ECO:0000313" key="4">
    <source>
        <dbReference type="Proteomes" id="UP000075806"/>
    </source>
</evidence>
<dbReference type="InterPro" id="IPR058193">
    <property type="entry name" value="VanY/YodJ_core_dom"/>
</dbReference>
<dbReference type="Gene3D" id="3.30.1380.10">
    <property type="match status" value="1"/>
</dbReference>
<comment type="caution">
    <text evidence="3">The sequence shown here is derived from an EMBL/GenBank/DDBJ whole genome shotgun (WGS) entry which is preliminary data.</text>
</comment>
<dbReference type="OrthoDB" id="9792074at2"/>
<dbReference type="EMBL" id="LTAO01000012">
    <property type="protein sequence ID" value="KYG32381.1"/>
    <property type="molecule type" value="Genomic_DNA"/>
</dbReference>
<feature type="signal peptide" evidence="1">
    <location>
        <begin position="1"/>
        <end position="20"/>
    </location>
</feature>
<dbReference type="STRING" id="519424.AZF04_06360"/>
<dbReference type="Proteomes" id="UP000075806">
    <property type="component" value="Unassembled WGS sequence"/>
</dbReference>
<evidence type="ECO:0000256" key="1">
    <source>
        <dbReference type="SAM" id="SignalP"/>
    </source>
</evidence>
<dbReference type="SUPFAM" id="SSF55166">
    <property type="entry name" value="Hedgehog/DD-peptidase"/>
    <property type="match status" value="1"/>
</dbReference>
<keyword evidence="1" id="KW-0732">Signal</keyword>
<proteinExistence type="predicted"/>
<dbReference type="InterPro" id="IPR009045">
    <property type="entry name" value="Zn_M74/Hedgehog-like"/>
</dbReference>
<evidence type="ECO:0000259" key="2">
    <source>
        <dbReference type="Pfam" id="PF02557"/>
    </source>
</evidence>
<feature type="chain" id="PRO_5007833641" evidence="1">
    <location>
        <begin position="21"/>
        <end position="288"/>
    </location>
</feature>
<name>A0A162EEG0_9BACI</name>